<feature type="region of interest" description="Disordered" evidence="1">
    <location>
        <begin position="25"/>
        <end position="55"/>
    </location>
</feature>
<evidence type="ECO:0000256" key="1">
    <source>
        <dbReference type="SAM" id="MobiDB-lite"/>
    </source>
</evidence>
<feature type="compositionally biased region" description="Pro residues" evidence="1">
    <location>
        <begin position="158"/>
        <end position="168"/>
    </location>
</feature>
<gene>
    <name evidence="3" type="ORF">PYX00_007527</name>
</gene>
<name>A0AAW2HJK8_9NEOP</name>
<proteinExistence type="predicted"/>
<dbReference type="EMBL" id="JARGDH010000004">
    <property type="protein sequence ID" value="KAL0269957.1"/>
    <property type="molecule type" value="Genomic_DNA"/>
</dbReference>
<evidence type="ECO:0000256" key="2">
    <source>
        <dbReference type="SAM" id="Phobius"/>
    </source>
</evidence>
<evidence type="ECO:0008006" key="4">
    <source>
        <dbReference type="Google" id="ProtNLM"/>
    </source>
</evidence>
<organism evidence="3">
    <name type="scientific">Menopon gallinae</name>
    <name type="common">poultry shaft louse</name>
    <dbReference type="NCBI Taxonomy" id="328185"/>
    <lineage>
        <taxon>Eukaryota</taxon>
        <taxon>Metazoa</taxon>
        <taxon>Ecdysozoa</taxon>
        <taxon>Arthropoda</taxon>
        <taxon>Hexapoda</taxon>
        <taxon>Insecta</taxon>
        <taxon>Pterygota</taxon>
        <taxon>Neoptera</taxon>
        <taxon>Paraneoptera</taxon>
        <taxon>Psocodea</taxon>
        <taxon>Troctomorpha</taxon>
        <taxon>Phthiraptera</taxon>
        <taxon>Amblycera</taxon>
        <taxon>Menoponidae</taxon>
        <taxon>Menopon</taxon>
    </lineage>
</organism>
<protein>
    <recommendedName>
        <fullName evidence="4">LEM-like domain-containing protein</fullName>
    </recommendedName>
</protein>
<keyword evidence="2" id="KW-0812">Transmembrane</keyword>
<feature type="region of interest" description="Disordered" evidence="1">
    <location>
        <begin position="114"/>
        <end position="170"/>
    </location>
</feature>
<feature type="compositionally biased region" description="Basic and acidic residues" evidence="1">
    <location>
        <begin position="119"/>
        <end position="132"/>
    </location>
</feature>
<accession>A0AAW2HJK8</accession>
<reference evidence="3" key="1">
    <citation type="journal article" date="2024" name="Gigascience">
        <title>Chromosome-level genome of the poultry shaft louse Menopon gallinae provides insight into the host-switching and adaptive evolution of parasitic lice.</title>
        <authorList>
            <person name="Xu Y."/>
            <person name="Ma L."/>
            <person name="Liu S."/>
            <person name="Liang Y."/>
            <person name="Liu Q."/>
            <person name="He Z."/>
            <person name="Tian L."/>
            <person name="Duan Y."/>
            <person name="Cai W."/>
            <person name="Li H."/>
            <person name="Song F."/>
        </authorList>
    </citation>
    <scope>NUCLEOTIDE SEQUENCE</scope>
    <source>
        <strain evidence="3">Cailab_2023a</strain>
    </source>
</reference>
<dbReference type="AlphaFoldDB" id="A0AAW2HJK8"/>
<dbReference type="EMBL" id="JARGDH010000004">
    <property type="protein sequence ID" value="KAL0269956.1"/>
    <property type="molecule type" value="Genomic_DNA"/>
</dbReference>
<feature type="transmembrane region" description="Helical" evidence="2">
    <location>
        <begin position="427"/>
        <end position="449"/>
    </location>
</feature>
<sequence>MNGRNLSLDDRGRRTTALAAKVVRRAEAAKAKMTSATNLLDESRARKPPASARTKTRVYVPVKTEENQVGYSIKRLLSVYESEKQTDKSEQKAPAKTLDERRFCGKVSRYSLARAQSRASEESKEVKPKVVRVDSPSKLQPPKKRLAYESGRISARPPSQPKAPPVPEPKVLEREPMEPIVPVANQVFTSFITTCFDDESKRKSKTADLQAILSEGGHFPVCSKRAINDIPSRLAEDKRDLIIMLWRRNADPYPPNFPCENFRWGLDCERIFFVRSGLQNSLDPCWGVSLFGGNPSVSMLSNDSSIGAPSGALVPHGRNIPRAPGFVDPRRERWLPEISSPSTTPLVALMDSERSLPPEPRSKTSFSKDDLFKPDARLRVVVKPSQRKLAPALSAPNASVNKKTHKLIRMRRPGSEPRPATIWHKHILFTVTSAIFLVAGGFFFFLYFLTKSPAYFNLTPPIPGLVRGC</sequence>
<keyword evidence="2" id="KW-1133">Transmembrane helix</keyword>
<keyword evidence="2" id="KW-0472">Membrane</keyword>
<evidence type="ECO:0000313" key="3">
    <source>
        <dbReference type="EMBL" id="KAL0269957.1"/>
    </source>
</evidence>
<comment type="caution">
    <text evidence="3">The sequence shown here is derived from an EMBL/GenBank/DDBJ whole genome shotgun (WGS) entry which is preliminary data.</text>
</comment>